<sequence>MITAYFQEMAQVVLRPGDVVHVGPDASVQFSGDRALTFRVIRVDPRITYDGWIWLDGYVLDATGTALQRRRIFVRQEGLRPAQVNRAPATRNEGLRRIR</sequence>
<evidence type="ECO:0000313" key="2">
    <source>
        <dbReference type="Proteomes" id="UP000198688"/>
    </source>
</evidence>
<accession>A0A1H2CTW1</accession>
<dbReference type="Proteomes" id="UP000198688">
    <property type="component" value="Chromosome I"/>
</dbReference>
<proteinExistence type="predicted"/>
<protein>
    <submittedName>
        <fullName evidence="1">Uncharacterized protein</fullName>
    </submittedName>
</protein>
<name>A0A1H2CTW1_9ACTN</name>
<dbReference type="EMBL" id="LT629758">
    <property type="protein sequence ID" value="SDT73990.1"/>
    <property type="molecule type" value="Genomic_DNA"/>
</dbReference>
<keyword evidence="2" id="KW-1185">Reference proteome</keyword>
<organism evidence="1 2">
    <name type="scientific">Actinoplanes derwentensis</name>
    <dbReference type="NCBI Taxonomy" id="113562"/>
    <lineage>
        <taxon>Bacteria</taxon>
        <taxon>Bacillati</taxon>
        <taxon>Actinomycetota</taxon>
        <taxon>Actinomycetes</taxon>
        <taxon>Micromonosporales</taxon>
        <taxon>Micromonosporaceae</taxon>
        <taxon>Actinoplanes</taxon>
    </lineage>
</organism>
<evidence type="ECO:0000313" key="1">
    <source>
        <dbReference type="EMBL" id="SDT73990.1"/>
    </source>
</evidence>
<reference evidence="1 2" key="1">
    <citation type="submission" date="2016-10" db="EMBL/GenBank/DDBJ databases">
        <authorList>
            <person name="de Groot N.N."/>
        </authorList>
    </citation>
    <scope>NUCLEOTIDE SEQUENCE [LARGE SCALE GENOMIC DNA]</scope>
    <source>
        <strain evidence="1 2">DSM 43941</strain>
    </source>
</reference>
<dbReference type="AlphaFoldDB" id="A0A1H2CTW1"/>
<gene>
    <name evidence="1" type="ORF">SAMN04489716_6843</name>
</gene>